<sequence length="292" mass="32707">MMDYKALVSLNAVLRFQSFDKAAKHLSLTQSAVSQNIKRLEQDCGRPLLIRARPVTATPLGEKMLAHFNRVTMLEEGLQEDIQGTTSNHPLSIAVNNDALATWFTEVLSQFSSTSSTKLHIKSADEGHTRTLLQTGEVIACLSQTGTPVTGGDSVFLGYMNYELVATQEFIKTHLKGDVSPEAVLCSPSLIYDERDELWTRYQDECLNIKADTRNSHWYPSSHGFVELAMSGTVCALVPSVQIKDQLRNKQLVSLFPDKPLTLPLYWHWYKLNAPVLDRLTKVILTVTRDVL</sequence>
<protein>
    <submittedName>
        <fullName evidence="6">ArgP/LysG family DNA-binding transcriptional regulator</fullName>
    </submittedName>
</protein>
<evidence type="ECO:0000256" key="4">
    <source>
        <dbReference type="ARBA" id="ARBA00023163"/>
    </source>
</evidence>
<dbReference type="InterPro" id="IPR036388">
    <property type="entry name" value="WH-like_DNA-bd_sf"/>
</dbReference>
<dbReference type="PROSITE" id="PS50931">
    <property type="entry name" value="HTH_LYSR"/>
    <property type="match status" value="1"/>
</dbReference>
<dbReference type="GO" id="GO:0003677">
    <property type="term" value="F:DNA binding"/>
    <property type="evidence" value="ECO:0007669"/>
    <property type="project" value="UniProtKB-KW"/>
</dbReference>
<evidence type="ECO:0000256" key="2">
    <source>
        <dbReference type="ARBA" id="ARBA00023015"/>
    </source>
</evidence>
<keyword evidence="3 6" id="KW-0238">DNA-binding</keyword>
<evidence type="ECO:0000256" key="1">
    <source>
        <dbReference type="ARBA" id="ARBA00009437"/>
    </source>
</evidence>
<reference evidence="6 7" key="1">
    <citation type="submission" date="2020-09" db="EMBL/GenBank/DDBJ databases">
        <title>Marinomonas sp. nov., isolated from the cysticercosis algae of Qingdao, China.</title>
        <authorList>
            <person name="Sun X."/>
        </authorList>
    </citation>
    <scope>NUCLEOTIDE SEQUENCE [LARGE SCALE GENOMIC DNA]</scope>
    <source>
        <strain evidence="6 7">SM2066</strain>
    </source>
</reference>
<accession>A0ABR8NUN6</accession>
<dbReference type="Proteomes" id="UP000604161">
    <property type="component" value="Unassembled WGS sequence"/>
</dbReference>
<proteinExistence type="inferred from homology"/>
<dbReference type="RefSeq" id="WP_191593152.1">
    <property type="nucleotide sequence ID" value="NZ_JACYFC010000001.1"/>
</dbReference>
<dbReference type="InterPro" id="IPR036390">
    <property type="entry name" value="WH_DNA-bd_sf"/>
</dbReference>
<dbReference type="SUPFAM" id="SSF46785">
    <property type="entry name" value="Winged helix' DNA-binding domain"/>
    <property type="match status" value="1"/>
</dbReference>
<dbReference type="Pfam" id="PF03466">
    <property type="entry name" value="LysR_substrate"/>
    <property type="match status" value="1"/>
</dbReference>
<dbReference type="Gene3D" id="3.40.190.290">
    <property type="match status" value="1"/>
</dbReference>
<organism evidence="6 7">
    <name type="scientific">Marinomonas colpomeniae</name>
    <dbReference type="NCBI Taxonomy" id="2774408"/>
    <lineage>
        <taxon>Bacteria</taxon>
        <taxon>Pseudomonadati</taxon>
        <taxon>Pseudomonadota</taxon>
        <taxon>Gammaproteobacteria</taxon>
        <taxon>Oceanospirillales</taxon>
        <taxon>Oceanospirillaceae</taxon>
        <taxon>Marinomonas</taxon>
    </lineage>
</organism>
<dbReference type="InterPro" id="IPR000847">
    <property type="entry name" value="LysR_HTH_N"/>
</dbReference>
<dbReference type="PRINTS" id="PR00039">
    <property type="entry name" value="HTHLYSR"/>
</dbReference>
<comment type="caution">
    <text evidence="6">The sequence shown here is derived from an EMBL/GenBank/DDBJ whole genome shotgun (WGS) entry which is preliminary data.</text>
</comment>
<gene>
    <name evidence="6" type="ORF">IF202_01770</name>
</gene>
<dbReference type="EMBL" id="JACYFC010000001">
    <property type="protein sequence ID" value="MBD5769766.1"/>
    <property type="molecule type" value="Genomic_DNA"/>
</dbReference>
<keyword evidence="4" id="KW-0804">Transcription</keyword>
<dbReference type="Gene3D" id="1.10.10.10">
    <property type="entry name" value="Winged helix-like DNA-binding domain superfamily/Winged helix DNA-binding domain"/>
    <property type="match status" value="1"/>
</dbReference>
<dbReference type="InterPro" id="IPR050176">
    <property type="entry name" value="LTTR"/>
</dbReference>
<dbReference type="InterPro" id="IPR005119">
    <property type="entry name" value="LysR_subst-bd"/>
</dbReference>
<dbReference type="NCBIfam" id="TIGR03298">
    <property type="entry name" value="argP"/>
    <property type="match status" value="1"/>
</dbReference>
<evidence type="ECO:0000256" key="3">
    <source>
        <dbReference type="ARBA" id="ARBA00023125"/>
    </source>
</evidence>
<evidence type="ECO:0000259" key="5">
    <source>
        <dbReference type="PROSITE" id="PS50931"/>
    </source>
</evidence>
<dbReference type="InterPro" id="IPR017685">
    <property type="entry name" value="ArgP"/>
</dbReference>
<keyword evidence="2" id="KW-0805">Transcription regulation</keyword>
<dbReference type="PANTHER" id="PTHR30579:SF2">
    <property type="entry name" value="HTH-TYPE TRANSCRIPTIONAL REGULATOR ARGP"/>
    <property type="match status" value="1"/>
</dbReference>
<dbReference type="PANTHER" id="PTHR30579">
    <property type="entry name" value="TRANSCRIPTIONAL REGULATOR"/>
    <property type="match status" value="1"/>
</dbReference>
<dbReference type="SUPFAM" id="SSF53850">
    <property type="entry name" value="Periplasmic binding protein-like II"/>
    <property type="match status" value="1"/>
</dbReference>
<evidence type="ECO:0000313" key="7">
    <source>
        <dbReference type="Proteomes" id="UP000604161"/>
    </source>
</evidence>
<dbReference type="Pfam" id="PF00126">
    <property type="entry name" value="HTH_1"/>
    <property type="match status" value="1"/>
</dbReference>
<name>A0ABR8NUN6_9GAMM</name>
<feature type="domain" description="HTH lysR-type" evidence="5">
    <location>
        <begin position="2"/>
        <end position="58"/>
    </location>
</feature>
<comment type="similarity">
    <text evidence="1">Belongs to the LysR transcriptional regulatory family.</text>
</comment>
<evidence type="ECO:0000313" key="6">
    <source>
        <dbReference type="EMBL" id="MBD5769766.1"/>
    </source>
</evidence>
<dbReference type="NCBIfam" id="NF002964">
    <property type="entry name" value="PRK03635.1"/>
    <property type="match status" value="1"/>
</dbReference>
<keyword evidence="7" id="KW-1185">Reference proteome</keyword>